<evidence type="ECO:0000256" key="1">
    <source>
        <dbReference type="SAM" id="MobiDB-lite"/>
    </source>
</evidence>
<sequence>MEVGTVPTRWRIFPGEEKDKNEKPRYTYPETRL</sequence>
<proteinExistence type="predicted"/>
<feature type="region of interest" description="Disordered" evidence="1">
    <location>
        <begin position="14"/>
        <end position="33"/>
    </location>
</feature>
<dbReference type="EMBL" id="MRCY01000006">
    <property type="protein sequence ID" value="RKL21919.1"/>
    <property type="molecule type" value="Genomic_DNA"/>
</dbReference>
<name>A0A420RY28_FUSOX</name>
<protein>
    <submittedName>
        <fullName evidence="2">Uncharacterized protein</fullName>
    </submittedName>
</protein>
<evidence type="ECO:0000313" key="2">
    <source>
        <dbReference type="EMBL" id="RKL21919.1"/>
    </source>
</evidence>
<dbReference type="Proteomes" id="UP000285860">
    <property type="component" value="Unassembled WGS sequence"/>
</dbReference>
<evidence type="ECO:0000313" key="3">
    <source>
        <dbReference type="Proteomes" id="UP000285860"/>
    </source>
</evidence>
<organism evidence="2 3">
    <name type="scientific">Fusarium oxysporum</name>
    <name type="common">Fusarium vascular wilt</name>
    <dbReference type="NCBI Taxonomy" id="5507"/>
    <lineage>
        <taxon>Eukaryota</taxon>
        <taxon>Fungi</taxon>
        <taxon>Dikarya</taxon>
        <taxon>Ascomycota</taxon>
        <taxon>Pezizomycotina</taxon>
        <taxon>Sordariomycetes</taxon>
        <taxon>Hypocreomycetidae</taxon>
        <taxon>Hypocreales</taxon>
        <taxon>Nectriaceae</taxon>
        <taxon>Fusarium</taxon>
        <taxon>Fusarium oxysporum species complex</taxon>
    </lineage>
</organism>
<comment type="caution">
    <text evidence="2">The sequence shown here is derived from an EMBL/GenBank/DDBJ whole genome shotgun (WGS) entry which is preliminary data.</text>
</comment>
<gene>
    <name evidence="2" type="ORF">BFJ68_g2228</name>
</gene>
<accession>A0A420RY28</accession>
<reference evidence="2 3" key="1">
    <citation type="journal article" date="2018" name="Sci. Rep.">
        <title>Characterisation of pathogen-specific regions and novel effector candidates in Fusarium oxysporum f. sp. cepae.</title>
        <authorList>
            <person name="Armitage A.D."/>
            <person name="Taylor A."/>
            <person name="Sobczyk M.K."/>
            <person name="Baxter L."/>
            <person name="Greenfield B.P."/>
            <person name="Bates H.J."/>
            <person name="Wilson F."/>
            <person name="Jackson A.C."/>
            <person name="Ott S."/>
            <person name="Harrison R.J."/>
            <person name="Clarkson J.P."/>
        </authorList>
    </citation>
    <scope>NUCLEOTIDE SEQUENCE [LARGE SCALE GENOMIC DNA]</scope>
    <source>
        <strain evidence="2 3">Fo_A28</strain>
    </source>
</reference>
<dbReference type="AlphaFoldDB" id="A0A420RY28"/>